<evidence type="ECO:0000313" key="2">
    <source>
        <dbReference type="Proteomes" id="UP000287033"/>
    </source>
</evidence>
<sequence>MARNDCQERINDLERIVRDRWEQRSNYITLLPKKSWTSQGKIFQNYHWWYLRFEDSRNSLCSVNRRISSLLEGAV</sequence>
<dbReference type="AlphaFoldDB" id="A0A401RYN9"/>
<name>A0A401RYN9_CHIPU</name>
<proteinExistence type="predicted"/>
<evidence type="ECO:0000313" key="1">
    <source>
        <dbReference type="EMBL" id="GCC23200.1"/>
    </source>
</evidence>
<keyword evidence="2" id="KW-1185">Reference proteome</keyword>
<protein>
    <submittedName>
        <fullName evidence="1">Uncharacterized protein</fullName>
    </submittedName>
</protein>
<dbReference type="EMBL" id="BEZZ01000024">
    <property type="protein sequence ID" value="GCC23200.1"/>
    <property type="molecule type" value="Genomic_DNA"/>
</dbReference>
<reference evidence="1 2" key="1">
    <citation type="journal article" date="2018" name="Nat. Ecol. Evol.">
        <title>Shark genomes provide insights into elasmobranch evolution and the origin of vertebrates.</title>
        <authorList>
            <person name="Hara Y"/>
            <person name="Yamaguchi K"/>
            <person name="Onimaru K"/>
            <person name="Kadota M"/>
            <person name="Koyanagi M"/>
            <person name="Keeley SD"/>
            <person name="Tatsumi K"/>
            <person name="Tanaka K"/>
            <person name="Motone F"/>
            <person name="Kageyama Y"/>
            <person name="Nozu R"/>
            <person name="Adachi N"/>
            <person name="Nishimura O"/>
            <person name="Nakagawa R"/>
            <person name="Tanegashima C"/>
            <person name="Kiyatake I"/>
            <person name="Matsumoto R"/>
            <person name="Murakumo K"/>
            <person name="Nishida K"/>
            <person name="Terakita A"/>
            <person name="Kuratani S"/>
            <person name="Sato K"/>
            <person name="Hyodo S Kuraku.S."/>
        </authorList>
    </citation>
    <scope>NUCLEOTIDE SEQUENCE [LARGE SCALE GENOMIC DNA]</scope>
</reference>
<accession>A0A401RYN9</accession>
<dbReference type="Proteomes" id="UP000287033">
    <property type="component" value="Unassembled WGS sequence"/>
</dbReference>
<gene>
    <name evidence="1" type="ORF">chiPu_0001594</name>
</gene>
<comment type="caution">
    <text evidence="1">The sequence shown here is derived from an EMBL/GenBank/DDBJ whole genome shotgun (WGS) entry which is preliminary data.</text>
</comment>
<organism evidence="1 2">
    <name type="scientific">Chiloscyllium punctatum</name>
    <name type="common">Brownbanded bambooshark</name>
    <name type="synonym">Hemiscyllium punctatum</name>
    <dbReference type="NCBI Taxonomy" id="137246"/>
    <lineage>
        <taxon>Eukaryota</taxon>
        <taxon>Metazoa</taxon>
        <taxon>Chordata</taxon>
        <taxon>Craniata</taxon>
        <taxon>Vertebrata</taxon>
        <taxon>Chondrichthyes</taxon>
        <taxon>Elasmobranchii</taxon>
        <taxon>Galeomorphii</taxon>
        <taxon>Galeoidea</taxon>
        <taxon>Orectolobiformes</taxon>
        <taxon>Hemiscylliidae</taxon>
        <taxon>Chiloscyllium</taxon>
    </lineage>
</organism>